<organism evidence="1 2">
    <name type="scientific">Hypoxylon rubiginosum</name>
    <dbReference type="NCBI Taxonomy" id="110542"/>
    <lineage>
        <taxon>Eukaryota</taxon>
        <taxon>Fungi</taxon>
        <taxon>Dikarya</taxon>
        <taxon>Ascomycota</taxon>
        <taxon>Pezizomycotina</taxon>
        <taxon>Sordariomycetes</taxon>
        <taxon>Xylariomycetidae</taxon>
        <taxon>Xylariales</taxon>
        <taxon>Hypoxylaceae</taxon>
        <taxon>Hypoxylon</taxon>
    </lineage>
</organism>
<protein>
    <submittedName>
        <fullName evidence="1">Uncharacterized protein</fullName>
    </submittedName>
</protein>
<gene>
    <name evidence="1" type="ORF">F4820DRAFT_376201</name>
</gene>
<sequence length="698" mass="74371">MAYAPVHDYFDIHPTFSFPVEHGQYPVEQQHVVSPESRSFSSRRKQQQQQQQQHADADVTELQEVSPYWATPGHPMPTAPSHQRGWSDSTISTEEEPPPPTAKGESVSASASTSMFPPPFAKRAAAYLQRLPDGPWTLEAVATLVSWAAVGAVLGVLARYNGAALPEWPYYVTLNAVIALLATVATATLGVALQAGLSQLKWVRFTEARAPLADAEAFDEASRGTWGALKLLATARGGWLGSFGAVVAVVALALGPFAQQVVTYESRSVESPRGASINRALNYTGALPGKTSSTGFVPILPLKSAVYNGLFAESGRPGAALAFECQTGNCTWEPYETLGVCHSCADLTPFLSVYCANETATGGSSSTGEGCGWQVPQGGGRLDTGLDVFSMTSHIPAARGDMPHSTIVKLVFLGTEAHDGLAGEKKPWARQCVLSACVQTLASAVANGVLEETVVDSYVNTTVLDISNDDDDGKDRNVYAANPRSNNSSAPYVLGIEAMLAMRGWFATVFATGSAIRNAAGFNRTVGDDSSSGSSSSAVVVNLTVGISSGETFFDSDVVTAFYWNYYEYADGLDMLMRDTATSMTVAFRGFQGAEPVRGRATSAESYVRVRWGFAVLPVLVVAGGALFLAAAAYRSRRSRAEPWKSSALAALLHGLDEDTRARFEGDAGGSLKEQKRRARGIKVQLNESDDNRVLLRG</sequence>
<dbReference type="Proteomes" id="UP001497700">
    <property type="component" value="Unassembled WGS sequence"/>
</dbReference>
<comment type="caution">
    <text evidence="1">The sequence shown here is derived from an EMBL/GenBank/DDBJ whole genome shotgun (WGS) entry which is preliminary data.</text>
</comment>
<proteinExistence type="predicted"/>
<keyword evidence="2" id="KW-1185">Reference proteome</keyword>
<evidence type="ECO:0000313" key="2">
    <source>
        <dbReference type="Proteomes" id="UP001497700"/>
    </source>
</evidence>
<name>A0ACB9YVF5_9PEZI</name>
<evidence type="ECO:0000313" key="1">
    <source>
        <dbReference type="EMBL" id="KAI4863394.1"/>
    </source>
</evidence>
<accession>A0ACB9YVF5</accession>
<reference evidence="1 2" key="1">
    <citation type="journal article" date="2022" name="New Phytol.">
        <title>Ecological generalism drives hyperdiversity of secondary metabolite gene clusters in xylarialean endophytes.</title>
        <authorList>
            <person name="Franco M.E.E."/>
            <person name="Wisecaver J.H."/>
            <person name="Arnold A.E."/>
            <person name="Ju Y.M."/>
            <person name="Slot J.C."/>
            <person name="Ahrendt S."/>
            <person name="Moore L.P."/>
            <person name="Eastman K.E."/>
            <person name="Scott K."/>
            <person name="Konkel Z."/>
            <person name="Mondo S.J."/>
            <person name="Kuo A."/>
            <person name="Hayes R.D."/>
            <person name="Haridas S."/>
            <person name="Andreopoulos B."/>
            <person name="Riley R."/>
            <person name="LaButti K."/>
            <person name="Pangilinan J."/>
            <person name="Lipzen A."/>
            <person name="Amirebrahimi M."/>
            <person name="Yan J."/>
            <person name="Adam C."/>
            <person name="Keymanesh K."/>
            <person name="Ng V."/>
            <person name="Louie K."/>
            <person name="Northen T."/>
            <person name="Drula E."/>
            <person name="Henrissat B."/>
            <person name="Hsieh H.M."/>
            <person name="Youens-Clark K."/>
            <person name="Lutzoni F."/>
            <person name="Miadlikowska J."/>
            <person name="Eastwood D.C."/>
            <person name="Hamelin R.C."/>
            <person name="Grigoriev I.V."/>
            <person name="U'Ren J.M."/>
        </authorList>
    </citation>
    <scope>NUCLEOTIDE SEQUENCE [LARGE SCALE GENOMIC DNA]</scope>
    <source>
        <strain evidence="1 2">CBS 119005</strain>
    </source>
</reference>
<dbReference type="EMBL" id="MU393505">
    <property type="protein sequence ID" value="KAI4863394.1"/>
    <property type="molecule type" value="Genomic_DNA"/>
</dbReference>